<dbReference type="FunFam" id="3.40.50.300:FF:000040">
    <property type="entry name" value="GTPase Der"/>
    <property type="match status" value="1"/>
</dbReference>
<evidence type="ECO:0000313" key="14">
    <source>
        <dbReference type="EMBL" id="MDB2001508.1"/>
    </source>
</evidence>
<keyword evidence="6 9" id="KW-0342">GTP-binding</keyword>
<dbReference type="GO" id="GO:0016787">
    <property type="term" value="F:hydrolase activity"/>
    <property type="evidence" value="ECO:0007669"/>
    <property type="project" value="UniProtKB-KW"/>
</dbReference>
<gene>
    <name evidence="9 13" type="primary">der</name>
    <name evidence="13" type="ORF">K5I21_09205</name>
    <name evidence="14" type="ORF">PM006_14990</name>
</gene>
<evidence type="ECO:0000256" key="2">
    <source>
        <dbReference type="ARBA" id="ARBA00020953"/>
    </source>
</evidence>
<dbReference type="PIRSF" id="PIRSF006485">
    <property type="entry name" value="GTP-binding_EngA"/>
    <property type="match status" value="1"/>
</dbReference>
<evidence type="ECO:0000313" key="15">
    <source>
        <dbReference type="Proteomes" id="UP001203136"/>
    </source>
</evidence>
<reference evidence="13" key="1">
    <citation type="journal article" date="2022" name="Cell Host Microbe">
        <title>Colonization of the live biotherapeutic product VE303 and modulation of the microbiota and metabolites in healthy volunteers.</title>
        <authorList>
            <person name="Dsouza M."/>
            <person name="Menon R."/>
            <person name="Crossette E."/>
            <person name="Bhattarai S.K."/>
            <person name="Schneider J."/>
            <person name="Kim Y.G."/>
            <person name="Reddy S."/>
            <person name="Caballero S."/>
            <person name="Felix C."/>
            <person name="Cornacchione L."/>
            <person name="Hendrickson J."/>
            <person name="Watson A.R."/>
            <person name="Minot S.S."/>
            <person name="Greenfield N."/>
            <person name="Schopf L."/>
            <person name="Szabady R."/>
            <person name="Patarroyo J."/>
            <person name="Smith W."/>
            <person name="Harrison P."/>
            <person name="Kuijper E.J."/>
            <person name="Kelly C.P."/>
            <person name="Olle B."/>
            <person name="Bobilev D."/>
            <person name="Silber J.L."/>
            <person name="Bucci V."/>
            <person name="Roberts B."/>
            <person name="Faith J."/>
            <person name="Norman J.M."/>
        </authorList>
    </citation>
    <scope>NUCLEOTIDE SEQUENCE</scope>
    <source>
        <strain evidence="13">VE303-04</strain>
    </source>
</reference>
<dbReference type="FunFam" id="3.30.300.20:FF:000004">
    <property type="entry name" value="GTPase Der"/>
    <property type="match status" value="1"/>
</dbReference>
<dbReference type="InterPro" id="IPR016484">
    <property type="entry name" value="GTPase_Der"/>
</dbReference>
<keyword evidence="3 9" id="KW-0690">Ribosome biogenesis</keyword>
<evidence type="ECO:0000259" key="12">
    <source>
        <dbReference type="PROSITE" id="PS51712"/>
    </source>
</evidence>
<sequence length="444" mass="49497">MNKKKPVVAVVGRPNVGKSTLFNVLAGDMISIVKDTPGVTRDRIYADCTWLDKAFTLIDTGGIEPDTKDVILAQMREQAEIAIATADVIIFIVDVRQGLTDSDSKVADMLRKSKKPVVLAVNKVDSFQKFGNDVYEFYNLGIGDPVGISAASRLGLGELLDAVVSHFEDGTGEEEEDERPRIAIVGKPNVGKSSIINKLLGENRVIVSDIAGTTRDAVDTEIIHNGTEYVFIDTAGLRRKSKIKEELERYSIIRTVTAVERADVVLVVIDAVEGVTEQDAKIAGIAHERGKGIIIVVNKWDAIEKTDKTIYEYTNKIKMTLSFIPYAEFIFISAATGQRINKLYEIIDMVRENQTLRIATGVLNEIMTEAVALQQPPSDKGKRLKLYYITQVSVKPPTFVIFVNDKELMHFSYTRYLENRIRDAFGFRGTSLKFLVRERKGKEQ</sequence>
<feature type="domain" description="EngA-type G" evidence="12">
    <location>
        <begin position="180"/>
        <end position="355"/>
    </location>
</feature>
<evidence type="ECO:0000256" key="10">
    <source>
        <dbReference type="PROSITE-ProRule" id="PRU01049"/>
    </source>
</evidence>
<evidence type="ECO:0000256" key="7">
    <source>
        <dbReference type="ARBA" id="ARBA00032345"/>
    </source>
</evidence>
<dbReference type="EMBL" id="JAINVB010000001">
    <property type="protein sequence ID" value="MCK0086040.1"/>
    <property type="molecule type" value="Genomic_DNA"/>
</dbReference>
<feature type="binding site" evidence="9">
    <location>
        <begin position="298"/>
        <end position="301"/>
    </location>
    <ligand>
        <name>GTP</name>
        <dbReference type="ChEBI" id="CHEBI:37565"/>
        <label>2</label>
    </ligand>
</feature>
<comment type="caution">
    <text evidence="13">The sequence shown here is derived from an EMBL/GenBank/DDBJ whole genome shotgun (WGS) entry which is preliminary data.</text>
</comment>
<dbReference type="CDD" id="cd01895">
    <property type="entry name" value="EngA2"/>
    <property type="match status" value="1"/>
</dbReference>
<dbReference type="PROSITE" id="PS51712">
    <property type="entry name" value="G_ENGA"/>
    <property type="match status" value="2"/>
</dbReference>
<dbReference type="InterPro" id="IPR027417">
    <property type="entry name" value="P-loop_NTPase"/>
</dbReference>
<evidence type="ECO:0000256" key="11">
    <source>
        <dbReference type="RuleBase" id="RU004481"/>
    </source>
</evidence>
<feature type="binding site" evidence="9">
    <location>
        <begin position="186"/>
        <end position="193"/>
    </location>
    <ligand>
        <name>GTP</name>
        <dbReference type="ChEBI" id="CHEBI:37565"/>
        <label>2</label>
    </ligand>
</feature>
<dbReference type="AlphaFoldDB" id="A0AAW5F393"/>
<evidence type="ECO:0000313" key="13">
    <source>
        <dbReference type="EMBL" id="MCK0086040.1"/>
    </source>
</evidence>
<dbReference type="InterPro" id="IPR005225">
    <property type="entry name" value="Small_GTP-bd"/>
</dbReference>
<dbReference type="GO" id="GO:0005525">
    <property type="term" value="F:GTP binding"/>
    <property type="evidence" value="ECO:0007669"/>
    <property type="project" value="UniProtKB-UniRule"/>
</dbReference>
<dbReference type="FunFam" id="3.40.50.300:FF:000057">
    <property type="entry name" value="GTPase Der"/>
    <property type="match status" value="1"/>
</dbReference>
<dbReference type="PRINTS" id="PR00326">
    <property type="entry name" value="GTP1OBG"/>
</dbReference>
<protein>
    <recommendedName>
        <fullName evidence="2 9">GTPase Der</fullName>
    </recommendedName>
    <alternativeName>
        <fullName evidence="7 9">GTP-binding protein EngA</fullName>
    </alternativeName>
</protein>
<dbReference type="CDD" id="cd01894">
    <property type="entry name" value="EngA1"/>
    <property type="match status" value="1"/>
</dbReference>
<reference evidence="14" key="2">
    <citation type="submission" date="2023-01" db="EMBL/GenBank/DDBJ databases">
        <title>Human gut microbiome strain richness.</title>
        <authorList>
            <person name="Chen-Liaw A."/>
        </authorList>
    </citation>
    <scope>NUCLEOTIDE SEQUENCE</scope>
    <source>
        <strain evidence="14">B1_m1001713B170214d0_201011</strain>
    </source>
</reference>
<comment type="similarity">
    <text evidence="1 9 10 11">Belongs to the TRAFAC class TrmE-Era-EngA-EngB-Septin-like GTPase superfamily. EngA (Der) GTPase family.</text>
</comment>
<accession>A0AAW5F393</accession>
<evidence type="ECO:0000256" key="1">
    <source>
        <dbReference type="ARBA" id="ARBA00008279"/>
    </source>
</evidence>
<dbReference type="EMBL" id="JAQLGM010000041">
    <property type="protein sequence ID" value="MDB2001508.1"/>
    <property type="molecule type" value="Genomic_DNA"/>
</dbReference>
<dbReference type="SUPFAM" id="SSF52540">
    <property type="entry name" value="P-loop containing nucleoside triphosphate hydrolases"/>
    <property type="match status" value="2"/>
</dbReference>
<organism evidence="13 15">
    <name type="scientific">Clostridium symbiosum</name>
    <name type="common">Bacteroides symbiosus</name>
    <dbReference type="NCBI Taxonomy" id="1512"/>
    <lineage>
        <taxon>Bacteria</taxon>
        <taxon>Bacillati</taxon>
        <taxon>Bacillota</taxon>
        <taxon>Clostridia</taxon>
        <taxon>Lachnospirales</taxon>
        <taxon>Lachnospiraceae</taxon>
        <taxon>Otoolea</taxon>
    </lineage>
</organism>
<evidence type="ECO:0000256" key="6">
    <source>
        <dbReference type="ARBA" id="ARBA00023134"/>
    </source>
</evidence>
<dbReference type="NCBIfam" id="TIGR00231">
    <property type="entry name" value="small_GTP"/>
    <property type="match status" value="2"/>
</dbReference>
<dbReference type="Gene3D" id="3.40.50.300">
    <property type="entry name" value="P-loop containing nucleotide triphosphate hydrolases"/>
    <property type="match status" value="2"/>
</dbReference>
<dbReference type="Pfam" id="PF01926">
    <property type="entry name" value="MMR_HSR1"/>
    <property type="match status" value="2"/>
</dbReference>
<dbReference type="InterPro" id="IPR032859">
    <property type="entry name" value="KH_dom-like"/>
</dbReference>
<dbReference type="InterPro" id="IPR015946">
    <property type="entry name" value="KH_dom-like_a/b"/>
</dbReference>
<dbReference type="Proteomes" id="UP001300871">
    <property type="component" value="Unassembled WGS sequence"/>
</dbReference>
<feature type="binding site" evidence="9">
    <location>
        <begin position="12"/>
        <end position="19"/>
    </location>
    <ligand>
        <name>GTP</name>
        <dbReference type="ChEBI" id="CHEBI:37565"/>
        <label>1</label>
    </ligand>
</feature>
<dbReference type="HAMAP" id="MF_00195">
    <property type="entry name" value="GTPase_Der"/>
    <property type="match status" value="1"/>
</dbReference>
<dbReference type="InterPro" id="IPR003593">
    <property type="entry name" value="AAA+_ATPase"/>
</dbReference>
<dbReference type="PANTHER" id="PTHR43834">
    <property type="entry name" value="GTPASE DER"/>
    <property type="match status" value="1"/>
</dbReference>
<name>A0AAW5F393_CLOSY</name>
<dbReference type="Pfam" id="PF14714">
    <property type="entry name" value="KH_dom-like"/>
    <property type="match status" value="1"/>
</dbReference>
<feature type="binding site" evidence="9">
    <location>
        <begin position="122"/>
        <end position="125"/>
    </location>
    <ligand>
        <name>GTP</name>
        <dbReference type="ChEBI" id="CHEBI:37565"/>
        <label>1</label>
    </ligand>
</feature>
<feature type="domain" description="EngA-type G" evidence="12">
    <location>
        <begin position="6"/>
        <end position="171"/>
    </location>
</feature>
<keyword evidence="4 11" id="KW-0677">Repeat</keyword>
<dbReference type="RefSeq" id="WP_003504126.1">
    <property type="nucleotide sequence ID" value="NZ_BAABZD010000004.1"/>
</dbReference>
<feature type="binding site" evidence="9">
    <location>
        <begin position="233"/>
        <end position="237"/>
    </location>
    <ligand>
        <name>GTP</name>
        <dbReference type="ChEBI" id="CHEBI:37565"/>
        <label>2</label>
    </ligand>
</feature>
<evidence type="ECO:0000256" key="4">
    <source>
        <dbReference type="ARBA" id="ARBA00022737"/>
    </source>
</evidence>
<evidence type="ECO:0000256" key="9">
    <source>
        <dbReference type="HAMAP-Rule" id="MF_00195"/>
    </source>
</evidence>
<evidence type="ECO:0000256" key="8">
    <source>
        <dbReference type="ARBA" id="ARBA00053470"/>
    </source>
</evidence>
<keyword evidence="13" id="KW-0378">Hydrolase</keyword>
<dbReference type="InterPro" id="IPR031166">
    <property type="entry name" value="G_ENGA"/>
</dbReference>
<dbReference type="Proteomes" id="UP001203136">
    <property type="component" value="Unassembled WGS sequence"/>
</dbReference>
<comment type="function">
    <text evidence="8 9 11">GTPase that plays an essential role in the late steps of ribosome biogenesis.</text>
</comment>
<proteinExistence type="inferred from homology"/>
<dbReference type="GO" id="GO:0042254">
    <property type="term" value="P:ribosome biogenesis"/>
    <property type="evidence" value="ECO:0007669"/>
    <property type="project" value="UniProtKB-KW"/>
</dbReference>
<dbReference type="InterPro" id="IPR006073">
    <property type="entry name" value="GTP-bd"/>
</dbReference>
<feature type="binding site" evidence="9">
    <location>
        <begin position="59"/>
        <end position="63"/>
    </location>
    <ligand>
        <name>GTP</name>
        <dbReference type="ChEBI" id="CHEBI:37565"/>
        <label>1</label>
    </ligand>
</feature>
<dbReference type="NCBIfam" id="TIGR03594">
    <property type="entry name" value="GTPase_EngA"/>
    <property type="match status" value="1"/>
</dbReference>
<dbReference type="GO" id="GO:0043022">
    <property type="term" value="F:ribosome binding"/>
    <property type="evidence" value="ECO:0007669"/>
    <property type="project" value="TreeGrafter"/>
</dbReference>
<comment type="subunit">
    <text evidence="9">Associates with the 50S ribosomal subunit.</text>
</comment>
<dbReference type="Gene3D" id="3.30.300.20">
    <property type="match status" value="1"/>
</dbReference>
<evidence type="ECO:0000256" key="3">
    <source>
        <dbReference type="ARBA" id="ARBA00022517"/>
    </source>
</evidence>
<dbReference type="SMART" id="SM00382">
    <property type="entry name" value="AAA"/>
    <property type="match status" value="2"/>
</dbReference>
<dbReference type="GeneID" id="57970850"/>
<evidence type="ECO:0000256" key="5">
    <source>
        <dbReference type="ARBA" id="ARBA00022741"/>
    </source>
</evidence>
<keyword evidence="5 9" id="KW-0547">Nucleotide-binding</keyword>
<dbReference type="PANTHER" id="PTHR43834:SF6">
    <property type="entry name" value="GTPASE DER"/>
    <property type="match status" value="1"/>
</dbReference>